<evidence type="ECO:0000313" key="20">
    <source>
        <dbReference type="EMBL" id="HIY89130.1"/>
    </source>
</evidence>
<keyword evidence="12" id="KW-0460">Magnesium</keyword>
<evidence type="ECO:0000256" key="13">
    <source>
        <dbReference type="ARBA" id="ARBA00022975"/>
    </source>
</evidence>
<dbReference type="FunFam" id="1.10.1030.10:FF:000002">
    <property type="entry name" value="Carbamoyl-phosphate synthase large chain"/>
    <property type="match status" value="1"/>
</dbReference>
<keyword evidence="8" id="KW-0479">Metal-binding</keyword>
<dbReference type="NCBIfam" id="NF009455">
    <property type="entry name" value="PRK12815.1"/>
    <property type="match status" value="1"/>
</dbReference>
<dbReference type="SUPFAM" id="SSF52335">
    <property type="entry name" value="Methylglyoxal synthase-like"/>
    <property type="match status" value="1"/>
</dbReference>
<evidence type="ECO:0000256" key="7">
    <source>
        <dbReference type="ARBA" id="ARBA00022605"/>
    </source>
</evidence>
<evidence type="ECO:0000256" key="9">
    <source>
        <dbReference type="ARBA" id="ARBA00022737"/>
    </source>
</evidence>
<dbReference type="PROSITE" id="PS00866">
    <property type="entry name" value="CPSASE_1"/>
    <property type="match status" value="2"/>
</dbReference>
<comment type="caution">
    <text evidence="20">The sequence shown here is derived from an EMBL/GenBank/DDBJ whole genome shotgun (WGS) entry which is preliminary data.</text>
</comment>
<evidence type="ECO:0000256" key="8">
    <source>
        <dbReference type="ARBA" id="ARBA00022723"/>
    </source>
</evidence>
<comment type="similarity">
    <text evidence="4">Belongs to the CarB family.</text>
</comment>
<feature type="domain" description="ATP-grasp" evidence="18">
    <location>
        <begin position="132"/>
        <end position="324"/>
    </location>
</feature>
<dbReference type="Gene3D" id="3.30.470.20">
    <property type="entry name" value="ATP-grasp fold, B domain"/>
    <property type="match status" value="2"/>
</dbReference>
<dbReference type="InterPro" id="IPR013815">
    <property type="entry name" value="ATP_grasp_subdomain_1"/>
</dbReference>
<evidence type="ECO:0000256" key="11">
    <source>
        <dbReference type="ARBA" id="ARBA00022840"/>
    </source>
</evidence>
<dbReference type="GO" id="GO:0006526">
    <property type="term" value="P:L-arginine biosynthetic process"/>
    <property type="evidence" value="ECO:0007669"/>
    <property type="project" value="UniProtKB-KW"/>
</dbReference>
<evidence type="ECO:0000256" key="17">
    <source>
        <dbReference type="PROSITE-ProRule" id="PRU00409"/>
    </source>
</evidence>
<dbReference type="InterPro" id="IPR006275">
    <property type="entry name" value="CPSase_lsu"/>
</dbReference>
<dbReference type="InterPro" id="IPR058047">
    <property type="entry name" value="CPSase_preATP-grasp"/>
</dbReference>
<name>A0A9D1ZIS8_9BACE</name>
<accession>A0A9D1ZIS8</accession>
<keyword evidence="10 17" id="KW-0547">Nucleotide-binding</keyword>
<evidence type="ECO:0000256" key="10">
    <source>
        <dbReference type="ARBA" id="ARBA00022741"/>
    </source>
</evidence>
<feature type="domain" description="MGS-like" evidence="19">
    <location>
        <begin position="941"/>
        <end position="1078"/>
    </location>
</feature>
<dbReference type="GO" id="GO:0004087">
    <property type="term" value="F:carbamoyl-phosphate synthase (ammonia) activity"/>
    <property type="evidence" value="ECO:0007669"/>
    <property type="project" value="UniProtKB-EC"/>
</dbReference>
<dbReference type="InterPro" id="IPR036914">
    <property type="entry name" value="MGS-like_dom_sf"/>
</dbReference>
<dbReference type="Gene3D" id="3.40.50.20">
    <property type="match status" value="2"/>
</dbReference>
<dbReference type="EMBL" id="DXCV01000069">
    <property type="protein sequence ID" value="HIY89130.1"/>
    <property type="molecule type" value="Genomic_DNA"/>
</dbReference>
<dbReference type="GO" id="GO:0005737">
    <property type="term" value="C:cytoplasm"/>
    <property type="evidence" value="ECO:0007669"/>
    <property type="project" value="TreeGrafter"/>
</dbReference>
<dbReference type="InterPro" id="IPR036897">
    <property type="entry name" value="CarbamoylP_synth_lsu_oligo_sf"/>
</dbReference>
<dbReference type="NCBIfam" id="TIGR01369">
    <property type="entry name" value="CPSaseII_lrg"/>
    <property type="match status" value="1"/>
</dbReference>
<evidence type="ECO:0000256" key="15">
    <source>
        <dbReference type="ARBA" id="ARBA00047359"/>
    </source>
</evidence>
<comment type="cofactor">
    <cofactor evidence="2">
        <name>Zn(2+)</name>
        <dbReference type="ChEBI" id="CHEBI:29105"/>
    </cofactor>
</comment>
<dbReference type="AlphaFoldDB" id="A0A9D1ZIS8"/>
<comment type="catalytic activity">
    <reaction evidence="16">
        <text>hydrogencarbonate + L-glutamine + 2 ATP + H2O = carbamoyl phosphate + L-glutamate + 2 ADP + phosphate + 2 H(+)</text>
        <dbReference type="Rhea" id="RHEA:18633"/>
        <dbReference type="ChEBI" id="CHEBI:15377"/>
        <dbReference type="ChEBI" id="CHEBI:15378"/>
        <dbReference type="ChEBI" id="CHEBI:17544"/>
        <dbReference type="ChEBI" id="CHEBI:29985"/>
        <dbReference type="ChEBI" id="CHEBI:30616"/>
        <dbReference type="ChEBI" id="CHEBI:43474"/>
        <dbReference type="ChEBI" id="CHEBI:58228"/>
        <dbReference type="ChEBI" id="CHEBI:58359"/>
        <dbReference type="ChEBI" id="CHEBI:456216"/>
        <dbReference type="EC" id="6.3.5.5"/>
    </reaction>
</comment>
<proteinExistence type="inferred from homology"/>
<dbReference type="GO" id="GO:0046872">
    <property type="term" value="F:metal ion binding"/>
    <property type="evidence" value="ECO:0007669"/>
    <property type="project" value="UniProtKB-KW"/>
</dbReference>
<evidence type="ECO:0000256" key="12">
    <source>
        <dbReference type="ARBA" id="ARBA00022842"/>
    </source>
</evidence>
<dbReference type="EC" id="6.3.5.5" evidence="20"/>
<dbReference type="InterPro" id="IPR011761">
    <property type="entry name" value="ATP-grasp"/>
</dbReference>
<dbReference type="CDD" id="cd01423">
    <property type="entry name" value="MGS_CPS_I_III"/>
    <property type="match status" value="1"/>
</dbReference>
<dbReference type="Gene3D" id="3.40.50.1380">
    <property type="entry name" value="Methylglyoxal synthase-like domain"/>
    <property type="match status" value="1"/>
</dbReference>
<dbReference type="Pfam" id="PF25596">
    <property type="entry name" value="CPSase_L_D1"/>
    <property type="match status" value="2"/>
</dbReference>
<evidence type="ECO:0000259" key="18">
    <source>
        <dbReference type="PROSITE" id="PS50975"/>
    </source>
</evidence>
<dbReference type="InterPro" id="IPR011607">
    <property type="entry name" value="MGS-like_dom"/>
</dbReference>
<dbReference type="SMART" id="SM00851">
    <property type="entry name" value="MGS"/>
    <property type="match status" value="1"/>
</dbReference>
<keyword evidence="11 17" id="KW-0067">ATP-binding</keyword>
<dbReference type="SUPFAM" id="SSF52440">
    <property type="entry name" value="PreATP-grasp domain"/>
    <property type="match status" value="2"/>
</dbReference>
<dbReference type="Gene3D" id="3.30.1490.20">
    <property type="entry name" value="ATP-grasp fold, A domain"/>
    <property type="match status" value="1"/>
</dbReference>
<gene>
    <name evidence="20" type="primary">carB</name>
    <name evidence="20" type="ORF">H9824_10560</name>
</gene>
<dbReference type="FunFam" id="3.30.470.20:FF:000004">
    <property type="entry name" value="Carbamoyl-phosphate synthase (glutamine-hydrolyzing)"/>
    <property type="match status" value="1"/>
</dbReference>
<evidence type="ECO:0000256" key="5">
    <source>
        <dbReference type="ARBA" id="ARBA00022571"/>
    </source>
</evidence>
<evidence type="ECO:0000256" key="16">
    <source>
        <dbReference type="ARBA" id="ARBA00048816"/>
    </source>
</evidence>
<evidence type="ECO:0000259" key="19">
    <source>
        <dbReference type="PROSITE" id="PS51855"/>
    </source>
</evidence>
<dbReference type="Proteomes" id="UP000886851">
    <property type="component" value="Unassembled WGS sequence"/>
</dbReference>
<dbReference type="PANTHER" id="PTHR11405:SF53">
    <property type="entry name" value="CARBAMOYL-PHOSPHATE SYNTHASE [AMMONIA], MITOCHONDRIAL"/>
    <property type="match status" value="1"/>
</dbReference>
<keyword evidence="14" id="KW-0464">Manganese</keyword>
<dbReference type="GO" id="GO:0006541">
    <property type="term" value="P:glutamine metabolic process"/>
    <property type="evidence" value="ECO:0007669"/>
    <property type="project" value="TreeGrafter"/>
</dbReference>
<dbReference type="InterPro" id="IPR005483">
    <property type="entry name" value="CPSase_dom"/>
</dbReference>
<dbReference type="PROSITE" id="PS50975">
    <property type="entry name" value="ATP_GRASP"/>
    <property type="match status" value="2"/>
</dbReference>
<dbReference type="FunFam" id="3.40.50.20:FF:000002">
    <property type="entry name" value="Carbamoyl-phosphate synthase large chain"/>
    <property type="match status" value="1"/>
</dbReference>
<dbReference type="SUPFAM" id="SSF48108">
    <property type="entry name" value="Carbamoyl phosphate synthetase, large subunit connection domain"/>
    <property type="match status" value="1"/>
</dbReference>
<dbReference type="InterPro" id="IPR005480">
    <property type="entry name" value="CPSase_lsu_oligo"/>
</dbReference>
<dbReference type="InterPro" id="IPR016185">
    <property type="entry name" value="PreATP-grasp_dom_sf"/>
</dbReference>
<comment type="pathway">
    <text evidence="3">Amino-acid biosynthesis; L-arginine biosynthesis.</text>
</comment>
<evidence type="ECO:0000256" key="3">
    <source>
        <dbReference type="ARBA" id="ARBA00004730"/>
    </source>
</evidence>
<sequence length="1078" mass="120378">MKPTDIKKVLLLGSGALKIGEAGEFDYSGSQALKALKEEGIQTVLTNPNIATVQTSEGVADQIYFLPVTPYFVEKVIAKERPDGIMLAFGGQTALNCGVALYQAGVFEKYNVQVLGTPVQAIIDTEDRELFVERLNEIDVKTIKSEAVENAEDARRAARELGYPVIVRAAYALGGLGSGFCDNEEELNVLVEKAFSFSPQVLVEKSLRGWKEVEYEVVRDRYDNCITVCNMENFDPLGIHTGESIVIAPSQTLSNTDYHKLRELAIRIIRHIGIVGECNVQYAYDPQSEDYRVIEVNARLSRSSALASKATGYPLAFVAAKLGLGYGLFELKNSVTKTTSAFFEPALDYVVCKIPRWDLGKFHGVDKELGSSMKSVGEVMAIGRTFEEAIQKGLRMIGQGMHGFVENKELRIPDLDKALREPTDKRIFVISKAFRAGYTVDQVHELTKIDRWFLEKLMNIMQTSKELHAWGANHKQLMDLPDTLLYRAKRQGFTDFQIARAIGMEQDEDIEQASLEIRRHRKSRGILPVVKQIDTLAAEYPAQTNYLYLTYSGTDNDVHYLGDHKSIVVLGSGAYRIGSSVEFDWCGVQALNTIRQEDYRSVMINYNPETVSTDYDMCDRLYFDELTFERVMDILELENPHGVIVSTGGQIPNNLAMRLDAQRVPILGTSAKSIDNAEDRDKFSAMLDRIGVDQPEWSALTSMEDINAFVEKVGFPVLVRPSYVLSGAAMNVCSNQEELERFLQLAANVSQKHPVVVSQFIEHAKEVEMDAVAREGEIIAYAISEHIEFAGVHSGDATIQFPPQKLYVETVRRIKRISREIARELNISGPFNIQFLARDNDIKVIECNLRASRSFPFVSKVLKINLIELATKVMLGIPVEKPDKNLFDLDYVGIKASQFSFNRLQKADPVLGVDMASTGEVGCLGDDTNCAILKAMLSVGYRIPEKSVLLSTGGPKQKVEMLQAARQLQKKGYKLYATGGSSKFLTENGVENTRVYWPSEEGQPQALDMLHRKEIDMVVNIPKNLTSGELSNGYKIRRAAIDLNIPLITNARLASAFINAFCTMSVDDLQIKSWAEYK</sequence>
<dbReference type="PRINTS" id="PR00098">
    <property type="entry name" value="CPSASE"/>
</dbReference>
<reference evidence="20" key="2">
    <citation type="submission" date="2021-04" db="EMBL/GenBank/DDBJ databases">
        <authorList>
            <person name="Gilroy R."/>
        </authorList>
    </citation>
    <scope>NUCLEOTIDE SEQUENCE</scope>
    <source>
        <strain evidence="20">Gambia2-208</strain>
    </source>
</reference>
<dbReference type="FunFam" id="3.30.470.20:FF:000001">
    <property type="entry name" value="Carbamoyl-phosphate synthase large chain"/>
    <property type="match status" value="1"/>
</dbReference>
<dbReference type="GO" id="GO:0006221">
    <property type="term" value="P:pyrimidine nucleotide biosynthetic process"/>
    <property type="evidence" value="ECO:0007669"/>
    <property type="project" value="UniProtKB-KW"/>
</dbReference>
<dbReference type="FunFam" id="3.30.1490.20:FF:000001">
    <property type="entry name" value="Carbamoyl-phosphate synthase large chain"/>
    <property type="match status" value="1"/>
</dbReference>
<reference evidence="20" key="1">
    <citation type="journal article" date="2021" name="PeerJ">
        <title>Extensive microbial diversity within the chicken gut microbiome revealed by metagenomics and culture.</title>
        <authorList>
            <person name="Gilroy R."/>
            <person name="Ravi A."/>
            <person name="Getino M."/>
            <person name="Pursley I."/>
            <person name="Horton D.L."/>
            <person name="Alikhan N.F."/>
            <person name="Baker D."/>
            <person name="Gharbi K."/>
            <person name="Hall N."/>
            <person name="Watson M."/>
            <person name="Adriaenssens E.M."/>
            <person name="Foster-Nyarko E."/>
            <person name="Jarju S."/>
            <person name="Secka A."/>
            <person name="Antonio M."/>
            <person name="Oren A."/>
            <person name="Chaudhuri R.R."/>
            <person name="La Ragione R."/>
            <person name="Hildebrand F."/>
            <person name="Pallen M.J."/>
        </authorList>
    </citation>
    <scope>NUCLEOTIDE SEQUENCE</scope>
    <source>
        <strain evidence="20">Gambia2-208</strain>
    </source>
</reference>
<evidence type="ECO:0000313" key="21">
    <source>
        <dbReference type="Proteomes" id="UP000886851"/>
    </source>
</evidence>
<dbReference type="GO" id="GO:0004088">
    <property type="term" value="F:carbamoyl-phosphate synthase (glutamine-hydrolyzing) activity"/>
    <property type="evidence" value="ECO:0007669"/>
    <property type="project" value="UniProtKB-EC"/>
</dbReference>
<organism evidence="20 21">
    <name type="scientific">Candidatus Bacteroides pullicola</name>
    <dbReference type="NCBI Taxonomy" id="2838475"/>
    <lineage>
        <taxon>Bacteria</taxon>
        <taxon>Pseudomonadati</taxon>
        <taxon>Bacteroidota</taxon>
        <taxon>Bacteroidia</taxon>
        <taxon>Bacteroidales</taxon>
        <taxon>Bacteroidaceae</taxon>
        <taxon>Bacteroides</taxon>
    </lineage>
</organism>
<comment type="catalytic activity">
    <reaction evidence="15">
        <text>hydrogencarbonate + NH4(+) + 2 ATP = carbamoyl phosphate + 2 ADP + phosphate + 2 H(+)</text>
        <dbReference type="Rhea" id="RHEA:18029"/>
        <dbReference type="ChEBI" id="CHEBI:15378"/>
        <dbReference type="ChEBI" id="CHEBI:17544"/>
        <dbReference type="ChEBI" id="CHEBI:28938"/>
        <dbReference type="ChEBI" id="CHEBI:30616"/>
        <dbReference type="ChEBI" id="CHEBI:43474"/>
        <dbReference type="ChEBI" id="CHEBI:58228"/>
        <dbReference type="ChEBI" id="CHEBI:456216"/>
        <dbReference type="EC" id="6.3.4.16"/>
    </reaction>
</comment>
<dbReference type="NCBIfam" id="NF003671">
    <property type="entry name" value="PRK05294.1"/>
    <property type="match status" value="1"/>
</dbReference>
<evidence type="ECO:0000256" key="6">
    <source>
        <dbReference type="ARBA" id="ARBA00022598"/>
    </source>
</evidence>
<evidence type="ECO:0000256" key="2">
    <source>
        <dbReference type="ARBA" id="ARBA00001947"/>
    </source>
</evidence>
<feature type="domain" description="ATP-grasp" evidence="18">
    <location>
        <begin position="684"/>
        <end position="875"/>
    </location>
</feature>
<dbReference type="Pfam" id="PF02786">
    <property type="entry name" value="CPSase_L_D2"/>
    <property type="match status" value="2"/>
</dbReference>
<dbReference type="PROSITE" id="PS51855">
    <property type="entry name" value="MGS"/>
    <property type="match status" value="1"/>
</dbReference>
<dbReference type="PROSITE" id="PS00867">
    <property type="entry name" value="CPSASE_2"/>
    <property type="match status" value="2"/>
</dbReference>
<keyword evidence="5" id="KW-0055">Arginine biosynthesis</keyword>
<dbReference type="SUPFAM" id="SSF56059">
    <property type="entry name" value="Glutathione synthetase ATP-binding domain-like"/>
    <property type="match status" value="2"/>
</dbReference>
<dbReference type="FunFam" id="3.40.50.20:FF:000001">
    <property type="entry name" value="Carbamoyl-phosphate synthase large chain"/>
    <property type="match status" value="1"/>
</dbReference>
<dbReference type="Pfam" id="PF02142">
    <property type="entry name" value="MGS"/>
    <property type="match status" value="1"/>
</dbReference>
<dbReference type="GO" id="GO:0005524">
    <property type="term" value="F:ATP binding"/>
    <property type="evidence" value="ECO:0007669"/>
    <property type="project" value="UniProtKB-UniRule"/>
</dbReference>
<dbReference type="PANTHER" id="PTHR11405">
    <property type="entry name" value="CARBAMOYLTRANSFERASE FAMILY MEMBER"/>
    <property type="match status" value="1"/>
</dbReference>
<evidence type="ECO:0000256" key="4">
    <source>
        <dbReference type="ARBA" id="ARBA00009799"/>
    </source>
</evidence>
<dbReference type="InterPro" id="IPR005479">
    <property type="entry name" value="CPAse_ATP-bd"/>
</dbReference>
<keyword evidence="13" id="KW-0665">Pyrimidine biosynthesis</keyword>
<dbReference type="Gene3D" id="1.10.1030.10">
    <property type="entry name" value="Carbamoyl-phosphate synthetase, large subunit oligomerisation domain"/>
    <property type="match status" value="1"/>
</dbReference>
<dbReference type="Pfam" id="PF02787">
    <property type="entry name" value="CPSase_L_D3"/>
    <property type="match status" value="1"/>
</dbReference>
<comment type="cofactor">
    <cofactor evidence="1">
        <name>Mn(2+)</name>
        <dbReference type="ChEBI" id="CHEBI:29035"/>
    </cofactor>
</comment>
<protein>
    <submittedName>
        <fullName evidence="20">Carbamoyl-phosphate synthase (Glutamine-hydrolyzing) large subunit</fullName>
        <ecNumber evidence="20">6.3.5.5</ecNumber>
    </submittedName>
</protein>
<evidence type="ECO:0000256" key="14">
    <source>
        <dbReference type="ARBA" id="ARBA00023211"/>
    </source>
</evidence>
<keyword evidence="6 20" id="KW-0436">Ligase</keyword>
<keyword evidence="9" id="KW-0677">Repeat</keyword>
<evidence type="ECO:0000256" key="1">
    <source>
        <dbReference type="ARBA" id="ARBA00001936"/>
    </source>
</evidence>
<keyword evidence="7" id="KW-0028">Amino-acid biosynthesis</keyword>
<dbReference type="SMART" id="SM01096">
    <property type="entry name" value="CPSase_L_D3"/>
    <property type="match status" value="1"/>
</dbReference>